<dbReference type="EMBL" id="ML119109">
    <property type="protein sequence ID" value="RPB16274.1"/>
    <property type="molecule type" value="Genomic_DNA"/>
</dbReference>
<organism evidence="2 3">
    <name type="scientific">Morchella conica CCBAS932</name>
    <dbReference type="NCBI Taxonomy" id="1392247"/>
    <lineage>
        <taxon>Eukaryota</taxon>
        <taxon>Fungi</taxon>
        <taxon>Dikarya</taxon>
        <taxon>Ascomycota</taxon>
        <taxon>Pezizomycotina</taxon>
        <taxon>Pezizomycetes</taxon>
        <taxon>Pezizales</taxon>
        <taxon>Morchellaceae</taxon>
        <taxon>Morchella</taxon>
    </lineage>
</organism>
<dbReference type="AlphaFoldDB" id="A0A3N4L0C6"/>
<reference evidence="2 3" key="1">
    <citation type="journal article" date="2018" name="Nat. Ecol. Evol.">
        <title>Pezizomycetes genomes reveal the molecular basis of ectomycorrhizal truffle lifestyle.</title>
        <authorList>
            <person name="Murat C."/>
            <person name="Payen T."/>
            <person name="Noel B."/>
            <person name="Kuo A."/>
            <person name="Morin E."/>
            <person name="Chen J."/>
            <person name="Kohler A."/>
            <person name="Krizsan K."/>
            <person name="Balestrini R."/>
            <person name="Da Silva C."/>
            <person name="Montanini B."/>
            <person name="Hainaut M."/>
            <person name="Levati E."/>
            <person name="Barry K.W."/>
            <person name="Belfiori B."/>
            <person name="Cichocki N."/>
            <person name="Clum A."/>
            <person name="Dockter R.B."/>
            <person name="Fauchery L."/>
            <person name="Guy J."/>
            <person name="Iotti M."/>
            <person name="Le Tacon F."/>
            <person name="Lindquist E.A."/>
            <person name="Lipzen A."/>
            <person name="Malagnac F."/>
            <person name="Mello A."/>
            <person name="Molinier V."/>
            <person name="Miyauchi S."/>
            <person name="Poulain J."/>
            <person name="Riccioni C."/>
            <person name="Rubini A."/>
            <person name="Sitrit Y."/>
            <person name="Splivallo R."/>
            <person name="Traeger S."/>
            <person name="Wang M."/>
            <person name="Zifcakova L."/>
            <person name="Wipf D."/>
            <person name="Zambonelli A."/>
            <person name="Paolocci F."/>
            <person name="Nowrousian M."/>
            <person name="Ottonello S."/>
            <person name="Baldrian P."/>
            <person name="Spatafora J.W."/>
            <person name="Henrissat B."/>
            <person name="Nagy L.G."/>
            <person name="Aury J.M."/>
            <person name="Wincker P."/>
            <person name="Grigoriev I.V."/>
            <person name="Bonfante P."/>
            <person name="Martin F.M."/>
        </authorList>
    </citation>
    <scope>NUCLEOTIDE SEQUENCE [LARGE SCALE GENOMIC DNA]</scope>
    <source>
        <strain evidence="2 3">CCBAS932</strain>
    </source>
</reference>
<evidence type="ECO:0000313" key="2">
    <source>
        <dbReference type="EMBL" id="RPB16274.1"/>
    </source>
</evidence>
<dbReference type="InParanoid" id="A0A3N4L0C6"/>
<gene>
    <name evidence="2" type="ORF">P167DRAFT_311653</name>
</gene>
<name>A0A3N4L0C6_9PEZI</name>
<keyword evidence="3" id="KW-1185">Reference proteome</keyword>
<accession>A0A3N4L0C6</accession>
<sequence>MSTLAHDQLPNVAAASGRSLLSGGRPEDPEAIGYVQVTDEIRQVGVAETEAATKPTPVEAPQVAGNPPTRNAQPGTQRSAELIPIFIYDLKTHPLAGGEDKRRIEALPPGLLASGASKFGTCLLTGFLKLIPRRVAVGRGICSIHSRIESKHMLDLIGLVTDESWEDSRGFFDARLENKFVKLLLDVNFVWDEKFFKGKVVVPPNDSLVLFNPYAEHKLFQLKNCAGCFLRRILSDPRCVLALLAAIEFKIRFNEIPEQNAPDLYNFMETAWQILANEYPDLWETLGNPDVARQRVSTDVRALVALSQHYERIDQS</sequence>
<evidence type="ECO:0000313" key="3">
    <source>
        <dbReference type="Proteomes" id="UP000277580"/>
    </source>
</evidence>
<evidence type="ECO:0000256" key="1">
    <source>
        <dbReference type="SAM" id="MobiDB-lite"/>
    </source>
</evidence>
<protein>
    <submittedName>
        <fullName evidence="2">Uncharacterized protein</fullName>
    </submittedName>
</protein>
<dbReference type="OrthoDB" id="5387787at2759"/>
<dbReference type="Proteomes" id="UP000277580">
    <property type="component" value="Unassembled WGS sequence"/>
</dbReference>
<feature type="region of interest" description="Disordered" evidence="1">
    <location>
        <begin position="49"/>
        <end position="76"/>
    </location>
</feature>
<proteinExistence type="predicted"/>